<dbReference type="GO" id="GO:0004776">
    <property type="term" value="F:succinate-CoA ligase (GDP-forming) activity"/>
    <property type="evidence" value="ECO:0007669"/>
    <property type="project" value="TreeGrafter"/>
</dbReference>
<dbReference type="InterPro" id="IPR036291">
    <property type="entry name" value="NAD(P)-bd_dom_sf"/>
</dbReference>
<keyword evidence="4" id="KW-1185">Reference proteome</keyword>
<dbReference type="GO" id="GO:0009361">
    <property type="term" value="C:succinate-CoA ligase complex (ADP-forming)"/>
    <property type="evidence" value="ECO:0007669"/>
    <property type="project" value="TreeGrafter"/>
</dbReference>
<dbReference type="STRING" id="460384.SAMN05216313_105225"/>
<protein>
    <submittedName>
        <fullName evidence="3">Succinyl-CoA synthetase, alpha subunit</fullName>
    </submittedName>
</protein>
<dbReference type="NCBIfam" id="NF004760">
    <property type="entry name" value="PRK06091.1"/>
    <property type="match status" value="1"/>
</dbReference>
<proteinExistence type="predicted"/>
<name>A0A1I0E376_9FIRM</name>
<dbReference type="EMBL" id="FOIM01000005">
    <property type="protein sequence ID" value="SET39322.1"/>
    <property type="molecule type" value="Genomic_DNA"/>
</dbReference>
<dbReference type="GO" id="GO:0004775">
    <property type="term" value="F:succinate-CoA ligase (ADP-forming) activity"/>
    <property type="evidence" value="ECO:0007669"/>
    <property type="project" value="TreeGrafter"/>
</dbReference>
<feature type="domain" description="ATP-citrate synthase/succinyl-CoA ligase C-terminal" evidence="1">
    <location>
        <begin position="351"/>
        <end position="510"/>
    </location>
</feature>
<reference evidence="4" key="1">
    <citation type="submission" date="2016-10" db="EMBL/GenBank/DDBJ databases">
        <authorList>
            <person name="Varghese N."/>
            <person name="Submissions S."/>
        </authorList>
    </citation>
    <scope>NUCLEOTIDE SEQUENCE [LARGE SCALE GENOMIC DNA]</scope>
    <source>
        <strain evidence="4">NLAE-zl-G277</strain>
    </source>
</reference>
<dbReference type="InterPro" id="IPR005811">
    <property type="entry name" value="SUCC_ACL_C"/>
</dbReference>
<dbReference type="Pfam" id="PF02629">
    <property type="entry name" value="CoA_binding"/>
    <property type="match status" value="1"/>
</dbReference>
<dbReference type="PANTHER" id="PTHR11117:SF24">
    <property type="entry name" value="PROTEIN FDRA"/>
    <property type="match status" value="1"/>
</dbReference>
<dbReference type="Gene3D" id="3.40.50.720">
    <property type="entry name" value="NAD(P)-binding Rossmann-like Domain"/>
    <property type="match status" value="1"/>
</dbReference>
<dbReference type="GO" id="GO:0005829">
    <property type="term" value="C:cytosol"/>
    <property type="evidence" value="ECO:0007669"/>
    <property type="project" value="TreeGrafter"/>
</dbReference>
<sequence>MYKKTIIKPNTYYDSVTLMSLGSKIKAVEGVKEAVVVMATGMNKEILMNVGLGNEETEGATQNDLIIAVEARDEETCVEAHRMILDKLTKGSGQAGQEAEVEYKTIRHAVKDNRAANVAVISVPGRYAAREAKIALNSGLHVMMFSDNVSIEEERELKELAVSKGLLMMGPDCGTAVINHTGLCFANEVRRGNIGVVGASGTGLQEVIVQIDRLGGGITQALGTGGRDLSREIGGLMMLHGIRALAKEPDTEIIVLVSKPPEQSVADKIFELLDTLEKPVVVCFLEGDTARKCREGVYLCDNLLDAARTAVKLAGVAQDAGREEARAARLKEEIAGARGLLQPGQKSVRGLFCGGTLCAEALFVLRGRLGKIRSNVSHRDGEKIDGKEACRGSVLLDLGDDEFTNGRPHPMIEPSLRNDKIAEQGDDPEVGVILLDFELGYGSHGDPAGETVPAIREARARARAQGRELAVVGYICGTAADKQDFAGQRAALLAEGVILAESNVEAAQTAADILL</sequence>
<dbReference type="SUPFAM" id="SSF52210">
    <property type="entry name" value="Succinyl-CoA synthetase domains"/>
    <property type="match status" value="2"/>
</dbReference>
<dbReference type="SUPFAM" id="SSF51735">
    <property type="entry name" value="NAD(P)-binding Rossmann-fold domains"/>
    <property type="match status" value="1"/>
</dbReference>
<dbReference type="GO" id="GO:0006099">
    <property type="term" value="P:tricarboxylic acid cycle"/>
    <property type="evidence" value="ECO:0007669"/>
    <property type="project" value="TreeGrafter"/>
</dbReference>
<dbReference type="Proteomes" id="UP000198508">
    <property type="component" value="Unassembled WGS sequence"/>
</dbReference>
<dbReference type="AlphaFoldDB" id="A0A1I0E376"/>
<dbReference type="Pfam" id="PF00549">
    <property type="entry name" value="Ligase_CoA"/>
    <property type="match status" value="1"/>
</dbReference>
<dbReference type="Gene3D" id="3.40.50.261">
    <property type="entry name" value="Succinyl-CoA synthetase domains"/>
    <property type="match status" value="2"/>
</dbReference>
<evidence type="ECO:0000313" key="3">
    <source>
        <dbReference type="EMBL" id="SET39322.1"/>
    </source>
</evidence>
<dbReference type="InterPro" id="IPR003781">
    <property type="entry name" value="CoA-bd"/>
</dbReference>
<accession>A0A1I0E376</accession>
<gene>
    <name evidence="3" type="ORF">SAMN05216313_105225</name>
</gene>
<evidence type="ECO:0000259" key="2">
    <source>
        <dbReference type="Pfam" id="PF02629"/>
    </source>
</evidence>
<evidence type="ECO:0000313" key="4">
    <source>
        <dbReference type="Proteomes" id="UP000198508"/>
    </source>
</evidence>
<dbReference type="PANTHER" id="PTHR11117">
    <property type="entry name" value="SUCCINYL-COA LIGASE SUBUNIT ALPHA"/>
    <property type="match status" value="1"/>
</dbReference>
<organism evidence="3 4">
    <name type="scientific">Enterocloster lavalensis</name>
    <dbReference type="NCBI Taxonomy" id="460384"/>
    <lineage>
        <taxon>Bacteria</taxon>
        <taxon>Bacillati</taxon>
        <taxon>Bacillota</taxon>
        <taxon>Clostridia</taxon>
        <taxon>Lachnospirales</taxon>
        <taxon>Lachnospiraceae</taxon>
        <taxon>Enterocloster</taxon>
    </lineage>
</organism>
<feature type="domain" description="CoA-binding" evidence="2">
    <location>
        <begin position="191"/>
        <end position="285"/>
    </location>
</feature>
<dbReference type="InterPro" id="IPR016102">
    <property type="entry name" value="Succinyl-CoA_synth-like"/>
</dbReference>
<evidence type="ECO:0000259" key="1">
    <source>
        <dbReference type="Pfam" id="PF00549"/>
    </source>
</evidence>
<dbReference type="GeneID" id="93276562"/>
<dbReference type="RefSeq" id="WP_092361906.1">
    <property type="nucleotide sequence ID" value="NZ_FOIM01000005.1"/>
</dbReference>